<reference evidence="4 5" key="1">
    <citation type="journal article" date="2018" name="J. Microbiol.">
        <title>Bacillus spongiae sp. nov., isolated from sponge of Jeju Island.</title>
        <authorList>
            <person name="Lee G.E."/>
            <person name="Im W.T."/>
            <person name="Park J.S."/>
        </authorList>
    </citation>
    <scope>NUCLEOTIDE SEQUENCE [LARGE SCALE GENOMIC DNA]</scope>
    <source>
        <strain evidence="4 5">135PIL107-10</strain>
    </source>
</reference>
<evidence type="ECO:0000259" key="2">
    <source>
        <dbReference type="Pfam" id="PF00188"/>
    </source>
</evidence>
<gene>
    <name evidence="4" type="ORF">WAK64_08000</name>
</gene>
<dbReference type="InterPro" id="IPR035940">
    <property type="entry name" value="CAP_sf"/>
</dbReference>
<dbReference type="RefSeq" id="WP_336586438.1">
    <property type="nucleotide sequence ID" value="NZ_JBBAXC010000005.1"/>
</dbReference>
<evidence type="ECO:0000259" key="3">
    <source>
        <dbReference type="Pfam" id="PF14504"/>
    </source>
</evidence>
<feature type="domain" description="SCP" evidence="2">
    <location>
        <begin position="260"/>
        <end position="375"/>
    </location>
</feature>
<dbReference type="InterPro" id="IPR014044">
    <property type="entry name" value="CAP_dom"/>
</dbReference>
<protein>
    <submittedName>
        <fullName evidence="4">CAP-associated domain-containing protein</fullName>
    </submittedName>
</protein>
<proteinExistence type="predicted"/>
<dbReference type="Pfam" id="PF00188">
    <property type="entry name" value="CAP"/>
    <property type="match status" value="1"/>
</dbReference>
<feature type="compositionally biased region" description="Basic and acidic residues" evidence="1">
    <location>
        <begin position="70"/>
        <end position="84"/>
    </location>
</feature>
<dbReference type="InterPro" id="IPR029410">
    <property type="entry name" value="CAP_assoc"/>
</dbReference>
<evidence type="ECO:0000313" key="4">
    <source>
        <dbReference type="EMBL" id="MEI5906998.1"/>
    </source>
</evidence>
<feature type="region of interest" description="Disordered" evidence="1">
    <location>
        <begin position="68"/>
        <end position="91"/>
    </location>
</feature>
<dbReference type="SUPFAM" id="SSF55797">
    <property type="entry name" value="PR-1-like"/>
    <property type="match status" value="1"/>
</dbReference>
<accession>A0ABU8HD73</accession>
<dbReference type="CDD" id="cd05379">
    <property type="entry name" value="CAP_bacterial"/>
    <property type="match status" value="1"/>
</dbReference>
<keyword evidence="5" id="KW-1185">Reference proteome</keyword>
<dbReference type="PANTHER" id="PTHR31157:SF1">
    <property type="entry name" value="SCP DOMAIN-CONTAINING PROTEIN"/>
    <property type="match status" value="1"/>
</dbReference>
<evidence type="ECO:0000256" key="1">
    <source>
        <dbReference type="SAM" id="MobiDB-lite"/>
    </source>
</evidence>
<comment type="caution">
    <text evidence="4">The sequence shown here is derived from an EMBL/GenBank/DDBJ whole genome shotgun (WGS) entry which is preliminary data.</text>
</comment>
<dbReference type="Gene3D" id="3.40.33.10">
    <property type="entry name" value="CAP"/>
    <property type="match status" value="1"/>
</dbReference>
<dbReference type="PANTHER" id="PTHR31157">
    <property type="entry name" value="SCP DOMAIN-CONTAINING PROTEIN"/>
    <property type="match status" value="1"/>
</dbReference>
<evidence type="ECO:0000313" key="5">
    <source>
        <dbReference type="Proteomes" id="UP001312865"/>
    </source>
</evidence>
<dbReference type="Pfam" id="PF14504">
    <property type="entry name" value="CAP_assoc_N"/>
    <property type="match status" value="1"/>
</dbReference>
<feature type="domain" description="CAP-associated" evidence="3">
    <location>
        <begin position="105"/>
        <end position="239"/>
    </location>
</feature>
<organism evidence="4 5">
    <name type="scientific">Bacillus spongiae</name>
    <dbReference type="NCBI Taxonomy" id="2683610"/>
    <lineage>
        <taxon>Bacteria</taxon>
        <taxon>Bacillati</taxon>
        <taxon>Bacillota</taxon>
        <taxon>Bacilli</taxon>
        <taxon>Bacillales</taxon>
        <taxon>Bacillaceae</taxon>
        <taxon>Bacillus</taxon>
    </lineage>
</organism>
<name>A0ABU8HD73_9BACI</name>
<dbReference type="Proteomes" id="UP001312865">
    <property type="component" value="Unassembled WGS sequence"/>
</dbReference>
<dbReference type="EMBL" id="JBBAXC010000005">
    <property type="protein sequence ID" value="MEI5906998.1"/>
    <property type="molecule type" value="Genomic_DNA"/>
</dbReference>
<sequence>MKKIFLFILFITTAHFTKPYWEEPVQKWKSSAPVQDMVNSIRDNEQLSSFFQSIEQEFTALLENINQQGEGRERHSDESQKASEQDAPTLSIPTDHSFSIHNIGIGDSKTTVQQEVGPPKRSTINEYGVMWNTYHENYQNFLMVSFDENDTVNGLYTNQPLLSSSLDLSFENSKESIYQILGEPLTEIRKGFTIFELSGEGEYEVFLVDNTYVTIFYDLHENDSITAIQLISEELEMSKTKLYSPETDDLKIGFEYQLFDVTNAARVQHDLQPLVWDHTVKETARKHSLDMAVENYFDHTNLQGQSPFDRMEEDRIQFLVAGENLAYGHVSSLFAHEGLMNSLGHRENILQEDYTFLGIGVAFNDESQPYFTQKYYAN</sequence>